<proteinExistence type="predicted"/>
<reference evidence="2" key="1">
    <citation type="submission" date="2021-04" db="EMBL/GenBank/DDBJ databases">
        <title>Whole genome sequencing of Enterococci isolates from hospitalized patients.</title>
        <authorList>
            <person name="Ogoti B.M."/>
            <person name="Onyambu F.G."/>
        </authorList>
    </citation>
    <scope>NUCLEOTIDE SEQUENCE</scope>
    <source>
        <strain evidence="2">242</strain>
    </source>
</reference>
<dbReference type="Proteomes" id="UP000680045">
    <property type="component" value="Unassembled WGS sequence"/>
</dbReference>
<accession>A0A941FI57</accession>
<dbReference type="AlphaFoldDB" id="A0A941FI57"/>
<gene>
    <name evidence="2" type="ORF">KEH51_06970</name>
</gene>
<name>A0A941FI57_9BACI</name>
<dbReference type="EMBL" id="JAGTPW010000009">
    <property type="protein sequence ID" value="MBR8644454.1"/>
    <property type="molecule type" value="Genomic_DNA"/>
</dbReference>
<keyword evidence="1" id="KW-0812">Transmembrane</keyword>
<organism evidence="2 3">
    <name type="scientific">Peribacillus frigoritolerans</name>
    <dbReference type="NCBI Taxonomy" id="450367"/>
    <lineage>
        <taxon>Bacteria</taxon>
        <taxon>Bacillati</taxon>
        <taxon>Bacillota</taxon>
        <taxon>Bacilli</taxon>
        <taxon>Bacillales</taxon>
        <taxon>Bacillaceae</taxon>
        <taxon>Peribacillus</taxon>
    </lineage>
</organism>
<evidence type="ECO:0000256" key="1">
    <source>
        <dbReference type="SAM" id="Phobius"/>
    </source>
</evidence>
<keyword evidence="1" id="KW-1133">Transmembrane helix</keyword>
<feature type="transmembrane region" description="Helical" evidence="1">
    <location>
        <begin position="12"/>
        <end position="31"/>
    </location>
</feature>
<protein>
    <submittedName>
        <fullName evidence="2">Uncharacterized protein</fullName>
    </submittedName>
</protein>
<evidence type="ECO:0000313" key="2">
    <source>
        <dbReference type="EMBL" id="MBR8644454.1"/>
    </source>
</evidence>
<keyword evidence="1" id="KW-0472">Membrane</keyword>
<comment type="caution">
    <text evidence="2">The sequence shown here is derived from an EMBL/GenBank/DDBJ whole genome shotgun (WGS) entry which is preliminary data.</text>
</comment>
<sequence>MPSYLKEYSIKSPLYGVLAAVVLLLGVLAYYNWVIALVGLLILAGLFYLTLRMVEKSNGRQKSI</sequence>
<evidence type="ECO:0000313" key="3">
    <source>
        <dbReference type="Proteomes" id="UP000680045"/>
    </source>
</evidence>